<dbReference type="Proteomes" id="UP001527866">
    <property type="component" value="Unassembled WGS sequence"/>
</dbReference>
<organism evidence="1 2">
    <name type="scientific">Nocardiopsis endophytica</name>
    <dbReference type="NCBI Taxonomy" id="3018445"/>
    <lineage>
        <taxon>Bacteria</taxon>
        <taxon>Bacillati</taxon>
        <taxon>Actinomycetota</taxon>
        <taxon>Actinomycetes</taxon>
        <taxon>Streptosporangiales</taxon>
        <taxon>Nocardiopsidaceae</taxon>
        <taxon>Nocardiopsis</taxon>
    </lineage>
</organism>
<dbReference type="InterPro" id="IPR037175">
    <property type="entry name" value="KFase_sf"/>
</dbReference>
<dbReference type="EMBL" id="JAQFWQ010000027">
    <property type="protein sequence ID" value="MDA2811280.1"/>
    <property type="molecule type" value="Genomic_DNA"/>
</dbReference>
<dbReference type="PANTHER" id="PTHR31118:SF12">
    <property type="entry name" value="CYCLASE-LIKE PROTEIN 2"/>
    <property type="match status" value="1"/>
</dbReference>
<dbReference type="PANTHER" id="PTHR31118">
    <property type="entry name" value="CYCLASE-LIKE PROTEIN 2"/>
    <property type="match status" value="1"/>
</dbReference>
<comment type="caution">
    <text evidence="1">The sequence shown here is derived from an EMBL/GenBank/DDBJ whole genome shotgun (WGS) entry which is preliminary data.</text>
</comment>
<dbReference type="RefSeq" id="WP_270685737.1">
    <property type="nucleotide sequence ID" value="NZ_JAQFWQ010000027.1"/>
</dbReference>
<keyword evidence="2" id="KW-1185">Reference proteome</keyword>
<reference evidence="1 2" key="1">
    <citation type="submission" date="2023-01" db="EMBL/GenBank/DDBJ databases">
        <title>Draft genome sequence of Nocardiopsis sp. RSe5-2 isolated from halophytes.</title>
        <authorList>
            <person name="Duangmal K."/>
            <person name="Chantavorakit T."/>
        </authorList>
    </citation>
    <scope>NUCLEOTIDE SEQUENCE [LARGE SCALE GENOMIC DNA]</scope>
    <source>
        <strain evidence="1 2">RSe5-2</strain>
    </source>
</reference>
<name>A0ABT4U4A8_9ACTN</name>
<dbReference type="SUPFAM" id="SSF102198">
    <property type="entry name" value="Putative cyclase"/>
    <property type="match status" value="1"/>
</dbReference>
<dbReference type="Pfam" id="PF04199">
    <property type="entry name" value="Cyclase"/>
    <property type="match status" value="1"/>
</dbReference>
<evidence type="ECO:0000313" key="1">
    <source>
        <dbReference type="EMBL" id="MDA2811280.1"/>
    </source>
</evidence>
<proteinExistence type="predicted"/>
<gene>
    <name evidence="1" type="ORF">O4J56_11615</name>
</gene>
<accession>A0ABT4U4A8</accession>
<protein>
    <submittedName>
        <fullName evidence="1">Cyclase family protein</fullName>
    </submittedName>
</protein>
<evidence type="ECO:0000313" key="2">
    <source>
        <dbReference type="Proteomes" id="UP001527866"/>
    </source>
</evidence>
<dbReference type="Gene3D" id="3.50.30.50">
    <property type="entry name" value="Putative cyclase"/>
    <property type="match status" value="1"/>
</dbReference>
<sequence>MGRFVDVSHQITHDMTTYPGLPGPQIEDHVTFDASQRSYAPGTEFSITRISMVANTGTYIDMPAHRYRDGADLADLDLEKVADVPGTVVDAPAREVGPEAFADVPVQGRAVLIRTGWDRHWRTDKYGDPEHPFLTEEGARLLADQGARMVGIDSVNIDDTSEAAQGARPAHSVLLAAGVPVVEHMCMLNRLPAEGFRFFAVPAKVRGMGTFPVRAFAIIDG</sequence>
<dbReference type="InterPro" id="IPR007325">
    <property type="entry name" value="KFase/CYL"/>
</dbReference>